<keyword evidence="7 9" id="KW-0675">Receptor</keyword>
<organism evidence="10 11">
    <name type="scientific">Vanessa tameamea</name>
    <name type="common">Kamehameha butterfly</name>
    <dbReference type="NCBI Taxonomy" id="334116"/>
    <lineage>
        <taxon>Eukaryota</taxon>
        <taxon>Metazoa</taxon>
        <taxon>Ecdysozoa</taxon>
        <taxon>Arthropoda</taxon>
        <taxon>Hexapoda</taxon>
        <taxon>Insecta</taxon>
        <taxon>Pterygota</taxon>
        <taxon>Neoptera</taxon>
        <taxon>Endopterygota</taxon>
        <taxon>Lepidoptera</taxon>
        <taxon>Glossata</taxon>
        <taxon>Ditrysia</taxon>
        <taxon>Papilionoidea</taxon>
        <taxon>Nymphalidae</taxon>
        <taxon>Nymphalinae</taxon>
        <taxon>Vanessa</taxon>
    </lineage>
</organism>
<evidence type="ECO:0000256" key="2">
    <source>
        <dbReference type="ARBA" id="ARBA00022606"/>
    </source>
</evidence>
<proteinExistence type="inferred from homology"/>
<dbReference type="PANTHER" id="PTHR21137:SF40">
    <property type="entry name" value="ODORANT RECEPTOR 56A"/>
    <property type="match status" value="1"/>
</dbReference>
<keyword evidence="10" id="KW-1185">Reference proteome</keyword>
<feature type="transmembrane region" description="Helical" evidence="9">
    <location>
        <begin position="135"/>
        <end position="153"/>
    </location>
</feature>
<evidence type="ECO:0000256" key="7">
    <source>
        <dbReference type="ARBA" id="ARBA00023170"/>
    </source>
</evidence>
<dbReference type="RefSeq" id="XP_026486057.2">
    <property type="nucleotide sequence ID" value="XM_026630272.2"/>
</dbReference>
<keyword evidence="5 9" id="KW-1133">Transmembrane helix</keyword>
<comment type="similarity">
    <text evidence="9">Belongs to the insect chemoreceptor superfamily. Heteromeric odorant receptor channel (TC 1.A.69) family.</text>
</comment>
<keyword evidence="2 9" id="KW-0716">Sensory transduction</keyword>
<dbReference type="AlphaFoldDB" id="A0A8B8HN25"/>
<evidence type="ECO:0000256" key="8">
    <source>
        <dbReference type="ARBA" id="ARBA00023224"/>
    </source>
</evidence>
<dbReference type="Proteomes" id="UP001652626">
    <property type="component" value="Chromosome 6"/>
</dbReference>
<keyword evidence="3 9" id="KW-0812">Transmembrane</keyword>
<reference evidence="11" key="1">
    <citation type="submission" date="2025-08" db="UniProtKB">
        <authorList>
            <consortium name="RefSeq"/>
        </authorList>
    </citation>
    <scope>IDENTIFICATION</scope>
    <source>
        <tissue evidence="11">Whole body</tissue>
    </source>
</reference>
<comment type="subcellular location">
    <subcellularLocation>
        <location evidence="9">Cell membrane</location>
        <topology evidence="9">Multi-pass membrane protein</topology>
    </subcellularLocation>
    <subcellularLocation>
        <location evidence="1">Membrane</location>
        <topology evidence="1">Multi-pass membrane protein</topology>
    </subcellularLocation>
</comment>
<dbReference type="GeneID" id="113393399"/>
<feature type="transmembrane region" description="Helical" evidence="9">
    <location>
        <begin position="191"/>
        <end position="222"/>
    </location>
</feature>
<dbReference type="GO" id="GO:0004984">
    <property type="term" value="F:olfactory receptor activity"/>
    <property type="evidence" value="ECO:0007669"/>
    <property type="project" value="InterPro"/>
</dbReference>
<dbReference type="GO" id="GO:0007165">
    <property type="term" value="P:signal transduction"/>
    <property type="evidence" value="ECO:0007669"/>
    <property type="project" value="UniProtKB-KW"/>
</dbReference>
<feature type="transmembrane region" description="Helical" evidence="9">
    <location>
        <begin position="306"/>
        <end position="324"/>
    </location>
</feature>
<feature type="transmembrane region" description="Helical" evidence="9">
    <location>
        <begin position="273"/>
        <end position="294"/>
    </location>
</feature>
<evidence type="ECO:0000256" key="5">
    <source>
        <dbReference type="ARBA" id="ARBA00022989"/>
    </source>
</evidence>
<evidence type="ECO:0000313" key="11">
    <source>
        <dbReference type="RefSeq" id="XP_026486057.2"/>
    </source>
</evidence>
<protein>
    <recommendedName>
        <fullName evidence="9">Odorant receptor</fullName>
    </recommendedName>
</protein>
<comment type="caution">
    <text evidence="9">Lacks conserved residue(s) required for the propagation of feature annotation.</text>
</comment>
<dbReference type="GO" id="GO:0005886">
    <property type="term" value="C:plasma membrane"/>
    <property type="evidence" value="ECO:0007669"/>
    <property type="project" value="UniProtKB-SubCell"/>
</dbReference>
<sequence>MIRSFLDSFKDPQRPLLAPSYWYLKKIGLILPENKINKVIFVIIHELVTVFVITQYTELYMIRSDLDLVITNLKVSIVSVICIVKTNTFIFWQSSWKEVIDYVTEADNDERQDSDTAMGHILSSYTKYCHRLVKCYWILLLSTFFCVTGTPLIRYLSSSNYRNAISNGTEPFPHIFSSWVPFDKYSFPGCWVTVCLHIFICAYGAMIMTAYDTIALVTMVFFGGKLELLRERCKKMFGCDGLGVTDEQARTALRDVHIVHVHLIKYSRLFDSLLSPVMFLYVVMCSFMLCASAFQLTLATNTTQKLLMAQYLIFGIVVPFMFCWHSNNVLEQSNQAIMGPYESEWWVIGSKQRKDVLILTEQLKIFQAYSAGPFNKLTLSTFVSILKGAYSYYALLRN</sequence>
<keyword evidence="6 9" id="KW-0472">Membrane</keyword>
<dbReference type="PANTHER" id="PTHR21137">
    <property type="entry name" value="ODORANT RECEPTOR"/>
    <property type="match status" value="1"/>
</dbReference>
<evidence type="ECO:0000256" key="9">
    <source>
        <dbReference type="RuleBase" id="RU351113"/>
    </source>
</evidence>
<dbReference type="GO" id="GO:0005549">
    <property type="term" value="F:odorant binding"/>
    <property type="evidence" value="ECO:0007669"/>
    <property type="project" value="InterPro"/>
</dbReference>
<evidence type="ECO:0000313" key="10">
    <source>
        <dbReference type="Proteomes" id="UP001652626"/>
    </source>
</evidence>
<accession>A0A8B8HN25</accession>
<dbReference type="InterPro" id="IPR004117">
    <property type="entry name" value="7tm6_olfct_rcpt"/>
</dbReference>
<dbReference type="OMA" id="WITVICH"/>
<evidence type="ECO:0000256" key="6">
    <source>
        <dbReference type="ARBA" id="ARBA00023136"/>
    </source>
</evidence>
<evidence type="ECO:0000256" key="1">
    <source>
        <dbReference type="ARBA" id="ARBA00004141"/>
    </source>
</evidence>
<dbReference type="OrthoDB" id="7254511at2759"/>
<keyword evidence="8 9" id="KW-0807">Transducer</keyword>
<keyword evidence="4 9" id="KW-0552">Olfaction</keyword>
<gene>
    <name evidence="11" type="primary">LOC113393399</name>
</gene>
<evidence type="ECO:0000256" key="4">
    <source>
        <dbReference type="ARBA" id="ARBA00022725"/>
    </source>
</evidence>
<evidence type="ECO:0000256" key="3">
    <source>
        <dbReference type="ARBA" id="ARBA00022692"/>
    </source>
</evidence>
<dbReference type="Pfam" id="PF02949">
    <property type="entry name" value="7tm_6"/>
    <property type="match status" value="1"/>
</dbReference>
<name>A0A8B8HN25_VANTA</name>